<evidence type="ECO:0000313" key="2">
    <source>
        <dbReference type="Proteomes" id="UP000091918"/>
    </source>
</evidence>
<dbReference type="AlphaFoldDB" id="A0A1B7P2E6"/>
<proteinExistence type="predicted"/>
<organism evidence="1 2">
    <name type="scientific">Emergomyces africanus</name>
    <dbReference type="NCBI Taxonomy" id="1955775"/>
    <lineage>
        <taxon>Eukaryota</taxon>
        <taxon>Fungi</taxon>
        <taxon>Dikarya</taxon>
        <taxon>Ascomycota</taxon>
        <taxon>Pezizomycotina</taxon>
        <taxon>Eurotiomycetes</taxon>
        <taxon>Eurotiomycetidae</taxon>
        <taxon>Onygenales</taxon>
        <taxon>Ajellomycetaceae</taxon>
        <taxon>Emergomyces</taxon>
    </lineage>
</organism>
<accession>A0A1B7P2E6</accession>
<gene>
    <name evidence="1" type="ORF">ACJ72_02451</name>
</gene>
<protein>
    <submittedName>
        <fullName evidence="1">Uncharacterized protein</fullName>
    </submittedName>
</protein>
<comment type="caution">
    <text evidence="1">The sequence shown here is derived from an EMBL/GenBank/DDBJ whole genome shotgun (WGS) entry which is preliminary data.</text>
</comment>
<reference evidence="1 2" key="1">
    <citation type="submission" date="2015-07" db="EMBL/GenBank/DDBJ databases">
        <title>Emmonsia species relationships and genome sequence.</title>
        <authorList>
            <person name="Cuomo C.A."/>
            <person name="Schwartz I.S."/>
            <person name="Kenyon C."/>
            <person name="de Hoog G.S."/>
            <person name="Govender N.P."/>
            <person name="Botha A."/>
            <person name="Moreno L."/>
            <person name="de Vries M."/>
            <person name="Munoz J.F."/>
            <person name="Stielow J.B."/>
        </authorList>
    </citation>
    <scope>NUCLEOTIDE SEQUENCE [LARGE SCALE GENOMIC DNA]</scope>
    <source>
        <strain evidence="1 2">CBS 136260</strain>
    </source>
</reference>
<keyword evidence="2" id="KW-1185">Reference proteome</keyword>
<dbReference type="Proteomes" id="UP000091918">
    <property type="component" value="Unassembled WGS sequence"/>
</dbReference>
<dbReference type="EMBL" id="LGUA01000204">
    <property type="protein sequence ID" value="OAX83196.1"/>
    <property type="molecule type" value="Genomic_DNA"/>
</dbReference>
<name>A0A1B7P2E6_9EURO</name>
<evidence type="ECO:0000313" key="1">
    <source>
        <dbReference type="EMBL" id="OAX83196.1"/>
    </source>
</evidence>
<sequence>MCTQYLDLLANNGSSTCIKAQKILRIDKVEAAQMNEDLMQAFHDALQRDPAADLLLVVEVTFLGAHRRAQYQELSETGRYNLEP</sequence>
<dbReference type="STRING" id="1658172.A0A1B7P2E6"/>